<dbReference type="PIRSF" id="PIRSF029171">
    <property type="entry name" value="Esterase_LipA"/>
    <property type="match status" value="1"/>
</dbReference>
<dbReference type="Gene3D" id="3.40.50.1820">
    <property type="entry name" value="alpha/beta hydrolase"/>
    <property type="match status" value="1"/>
</dbReference>
<evidence type="ECO:0000313" key="1">
    <source>
        <dbReference type="EMBL" id="QMU29482.1"/>
    </source>
</evidence>
<dbReference type="Proteomes" id="UP000514509">
    <property type="component" value="Chromosome"/>
</dbReference>
<name>A0A7L7L9F5_9BACT</name>
<sequence length="407" mass="44475">MKKKIGIVGWLLLVYLFVSAGCQKETTEVPAPKIAEPDHLVSATQVAIIPQNVLQTLATRQGFAKFIPQIKHDVAVYNLVYTTTYKGKEQQASGLLAVPQNMTTPAPLLSTQHGTMFLDADAPTNFPNTFSGFELFAATGYITLIPDYLGYGISKDVFHPYYDQKHSGLVVVDMIKAVKSYANNQKIKLNNNLFLVGYSEGGYVTMAAQKEIETHPEHGLKVTAAAEGAGGYDLTGMLAAVTSGQNYGNPSYLAFVLQSYNTTYNWNRPLTDFFQEPYATRIPELFNGASGASKINNSLSKNPAELFNPTFYAELQKPDGEKALKQALVANSFLNWVPQSPTRLYHGTADQSVFFQTSQTVYDRFKAAGAPSVEFISIPGGTHSSSLEPMILLVIPWIQSLNGGVSQ</sequence>
<dbReference type="RefSeq" id="WP_182411941.1">
    <property type="nucleotide sequence ID" value="NZ_CP055153.1"/>
</dbReference>
<dbReference type="PANTHER" id="PTHR34853">
    <property type="match status" value="1"/>
</dbReference>
<gene>
    <name evidence="1" type="ORF">HUW48_16180</name>
</gene>
<dbReference type="PANTHER" id="PTHR34853:SF1">
    <property type="entry name" value="LIPASE 5"/>
    <property type="match status" value="1"/>
</dbReference>
<dbReference type="InterPro" id="IPR005152">
    <property type="entry name" value="Lipase_secreted"/>
</dbReference>
<organism evidence="1 2">
    <name type="scientific">Adhaeribacter radiodurans</name>
    <dbReference type="NCBI Taxonomy" id="2745197"/>
    <lineage>
        <taxon>Bacteria</taxon>
        <taxon>Pseudomonadati</taxon>
        <taxon>Bacteroidota</taxon>
        <taxon>Cytophagia</taxon>
        <taxon>Cytophagales</taxon>
        <taxon>Hymenobacteraceae</taxon>
        <taxon>Adhaeribacter</taxon>
    </lineage>
</organism>
<dbReference type="Gene3D" id="1.10.260.160">
    <property type="match status" value="1"/>
</dbReference>
<reference evidence="1 2" key="1">
    <citation type="submission" date="2020-08" db="EMBL/GenBank/DDBJ databases">
        <title>Adhaeribacter dokdonensis sp. nov., isolated from the rhizosphere of Elymus tsukushiensis, a plant native to the Dokdo Islands, Republic of Korea.</title>
        <authorList>
            <person name="Ghim S.Y."/>
        </authorList>
    </citation>
    <scope>NUCLEOTIDE SEQUENCE [LARGE SCALE GENOMIC DNA]</scope>
    <source>
        <strain evidence="1 2">KUDC8001</strain>
    </source>
</reference>
<dbReference type="InterPro" id="IPR029058">
    <property type="entry name" value="AB_hydrolase_fold"/>
</dbReference>
<evidence type="ECO:0000313" key="2">
    <source>
        <dbReference type="Proteomes" id="UP000514509"/>
    </source>
</evidence>
<proteinExistence type="predicted"/>
<dbReference type="EMBL" id="CP055153">
    <property type="protein sequence ID" value="QMU29482.1"/>
    <property type="molecule type" value="Genomic_DNA"/>
</dbReference>
<accession>A0A7L7L9F5</accession>
<dbReference type="PROSITE" id="PS51257">
    <property type="entry name" value="PROKAR_LIPOPROTEIN"/>
    <property type="match status" value="1"/>
</dbReference>
<dbReference type="Pfam" id="PF03583">
    <property type="entry name" value="LIP"/>
    <property type="match status" value="1"/>
</dbReference>
<keyword evidence="2" id="KW-1185">Reference proteome</keyword>
<keyword evidence="1" id="KW-0378">Hydrolase</keyword>
<dbReference type="AlphaFoldDB" id="A0A7L7L9F5"/>
<dbReference type="GO" id="GO:0016042">
    <property type="term" value="P:lipid catabolic process"/>
    <property type="evidence" value="ECO:0007669"/>
    <property type="project" value="InterPro"/>
</dbReference>
<dbReference type="GO" id="GO:0004806">
    <property type="term" value="F:triacylglycerol lipase activity"/>
    <property type="evidence" value="ECO:0007669"/>
    <property type="project" value="InterPro"/>
</dbReference>
<dbReference type="SUPFAM" id="SSF53474">
    <property type="entry name" value="alpha/beta-Hydrolases"/>
    <property type="match status" value="1"/>
</dbReference>
<dbReference type="KEGG" id="add:HUW48_16180"/>
<protein>
    <submittedName>
        <fullName evidence="1">Alpha/beta fold hydrolase</fullName>
    </submittedName>
</protein>